<dbReference type="PANTHER" id="PTHR11474">
    <property type="entry name" value="TYROSINASE FAMILY MEMBER"/>
    <property type="match status" value="1"/>
</dbReference>
<feature type="domain" description="Tyrosinase copper-binding" evidence="11">
    <location>
        <begin position="182"/>
        <end position="193"/>
    </location>
</feature>
<dbReference type="GO" id="GO:0004503">
    <property type="term" value="F:tyrosinase activity"/>
    <property type="evidence" value="ECO:0007669"/>
    <property type="project" value="UniProtKB-EC"/>
</dbReference>
<dbReference type="STRING" id="1081109.A0A166NK37"/>
<dbReference type="Proteomes" id="UP000078544">
    <property type="component" value="Unassembled WGS sequence"/>
</dbReference>
<dbReference type="EC" id="1.14.18.1" evidence="3"/>
<reference evidence="12 13" key="1">
    <citation type="journal article" date="2016" name="Genome Biol. Evol.">
        <title>Divergent and convergent evolution of fungal pathogenicity.</title>
        <authorList>
            <person name="Shang Y."/>
            <person name="Xiao G."/>
            <person name="Zheng P."/>
            <person name="Cen K."/>
            <person name="Zhan S."/>
            <person name="Wang C."/>
        </authorList>
    </citation>
    <scope>NUCLEOTIDE SEQUENCE [LARGE SCALE GENOMIC DNA]</scope>
    <source>
        <strain evidence="12 13">RCEF 2490</strain>
    </source>
</reference>
<dbReference type="Pfam" id="PF00264">
    <property type="entry name" value="Tyrosinase"/>
    <property type="match status" value="1"/>
</dbReference>
<keyword evidence="4" id="KW-0479">Metal-binding</keyword>
<evidence type="ECO:0000256" key="6">
    <source>
        <dbReference type="ARBA" id="ARBA00023008"/>
    </source>
</evidence>
<dbReference type="AlphaFoldDB" id="A0A166NK37"/>
<dbReference type="Pfam" id="PF18132">
    <property type="entry name" value="Tyrosinase_C"/>
    <property type="match status" value="1"/>
</dbReference>
<dbReference type="Gene3D" id="1.10.1280.10">
    <property type="entry name" value="Di-copper center containing domain from catechol oxidase"/>
    <property type="match status" value="1"/>
</dbReference>
<dbReference type="PRINTS" id="PR00092">
    <property type="entry name" value="TYROSINASE"/>
</dbReference>
<protein>
    <recommendedName>
        <fullName evidence="3">tyrosinase</fullName>
        <ecNumber evidence="3">1.14.18.1</ecNumber>
    </recommendedName>
</protein>
<dbReference type="EMBL" id="AZGY01000021">
    <property type="protein sequence ID" value="KZZ90530.1"/>
    <property type="molecule type" value="Genomic_DNA"/>
</dbReference>
<comment type="similarity">
    <text evidence="2">Belongs to the tyrosinase family.</text>
</comment>
<accession>A0A166NK37</accession>
<comment type="caution">
    <text evidence="12">The sequence shown here is derived from an EMBL/GenBank/DDBJ whole genome shotgun (WGS) entry which is preliminary data.</text>
</comment>
<dbReference type="SUPFAM" id="SSF48056">
    <property type="entry name" value="Di-copper centre-containing domain"/>
    <property type="match status" value="1"/>
</dbReference>
<proteinExistence type="inferred from homology"/>
<gene>
    <name evidence="12" type="ORF">AAL_07216</name>
</gene>
<dbReference type="PANTHER" id="PTHR11474:SF76">
    <property type="entry name" value="SHKT DOMAIN-CONTAINING PROTEIN"/>
    <property type="match status" value="1"/>
</dbReference>
<keyword evidence="7" id="KW-0503">Monooxygenase</keyword>
<dbReference type="OrthoDB" id="6132182at2759"/>
<evidence type="ECO:0000256" key="3">
    <source>
        <dbReference type="ARBA" id="ARBA00011906"/>
    </source>
</evidence>
<evidence type="ECO:0000259" key="11">
    <source>
        <dbReference type="PROSITE" id="PS00498"/>
    </source>
</evidence>
<evidence type="ECO:0000256" key="5">
    <source>
        <dbReference type="ARBA" id="ARBA00023002"/>
    </source>
</evidence>
<evidence type="ECO:0000256" key="9">
    <source>
        <dbReference type="ARBA" id="ARBA00048233"/>
    </source>
</evidence>
<keyword evidence="5" id="KW-0560">Oxidoreductase</keyword>
<evidence type="ECO:0000313" key="12">
    <source>
        <dbReference type="EMBL" id="KZZ90530.1"/>
    </source>
</evidence>
<dbReference type="Gene3D" id="2.60.310.20">
    <property type="match status" value="1"/>
</dbReference>
<evidence type="ECO:0000256" key="2">
    <source>
        <dbReference type="ARBA" id="ARBA00009928"/>
    </source>
</evidence>
<dbReference type="InterPro" id="IPR041640">
    <property type="entry name" value="Tyrosinase_C"/>
</dbReference>
<dbReference type="PROSITE" id="PS00498">
    <property type="entry name" value="TYROSINASE_2"/>
    <property type="match status" value="1"/>
</dbReference>
<comment type="catalytic activity">
    <reaction evidence="10">
        <text>L-tyrosine + O2 = L-dopaquinone + H2O</text>
        <dbReference type="Rhea" id="RHEA:18117"/>
        <dbReference type="ChEBI" id="CHEBI:15377"/>
        <dbReference type="ChEBI" id="CHEBI:15379"/>
        <dbReference type="ChEBI" id="CHEBI:57924"/>
        <dbReference type="ChEBI" id="CHEBI:58315"/>
        <dbReference type="EC" id="1.14.18.1"/>
    </reaction>
</comment>
<dbReference type="InterPro" id="IPR050316">
    <property type="entry name" value="Tyrosinase/Hemocyanin"/>
</dbReference>
<evidence type="ECO:0000256" key="8">
    <source>
        <dbReference type="ARBA" id="ARBA00023101"/>
    </source>
</evidence>
<dbReference type="GO" id="GO:0046872">
    <property type="term" value="F:metal ion binding"/>
    <property type="evidence" value="ECO:0007669"/>
    <property type="project" value="UniProtKB-KW"/>
</dbReference>
<name>A0A166NK37_9HYPO</name>
<dbReference type="GO" id="GO:0042438">
    <property type="term" value="P:melanin biosynthetic process"/>
    <property type="evidence" value="ECO:0007669"/>
    <property type="project" value="UniProtKB-KW"/>
</dbReference>
<dbReference type="InterPro" id="IPR002227">
    <property type="entry name" value="Tyrosinase_Cu-bd"/>
</dbReference>
<evidence type="ECO:0000256" key="7">
    <source>
        <dbReference type="ARBA" id="ARBA00023033"/>
    </source>
</evidence>
<keyword evidence="13" id="KW-1185">Reference proteome</keyword>
<keyword evidence="8" id="KW-0470">Melanin biosynthesis</keyword>
<organism evidence="12 13">
    <name type="scientific">Moelleriella libera RCEF 2490</name>
    <dbReference type="NCBI Taxonomy" id="1081109"/>
    <lineage>
        <taxon>Eukaryota</taxon>
        <taxon>Fungi</taxon>
        <taxon>Dikarya</taxon>
        <taxon>Ascomycota</taxon>
        <taxon>Pezizomycotina</taxon>
        <taxon>Sordariomycetes</taxon>
        <taxon>Hypocreomycetidae</taxon>
        <taxon>Hypocreales</taxon>
        <taxon>Clavicipitaceae</taxon>
        <taxon>Moelleriella</taxon>
    </lineage>
</organism>
<dbReference type="InterPro" id="IPR008922">
    <property type="entry name" value="Di-copper_centre_dom_sf"/>
</dbReference>
<sequence>MVNAIALMFPNTSQRQLYQQAAADFRIPYWDWSLAAPEGESHFPQMFWSPAMLQDGPNGVQNIKNPLFSYQFHPLDEDALIWNPLKQWNETKRAPNITYSFSVPPSNNAEVSRALLSKLPELQQRLYILFSSYHDFNSFGNKAWAASQGLSQLDSVESVHDVVHIYGGSKGHLTYVPLSSFDPLFLFHHTMTDRLVAMWQVLNPTAWIVPMPAGETSFTTSKGTMQAADSPLTPFFSSENGTFWDSNMARSTDAFGYAYADTYSLSGSDPDLRRDLVRKINIWYGSASPLGLLAKGGLAEFSTRPLIDDDTAAEAKVKSPFAPNIRYDAKIPSQSRILDGDYYNEWVCDIQVNVEALDGSFVVHVFVGEPPGSETAWHQAPNLVGSFAIFAMNRSTGSSSMISGTVPLTSALMKMVAVNELGNLLPRKVQPFLVKFLRFTVQSADGSRISPESVEGLRISVSSSTVRAPKTRMELPRWGPMVTRLKVWG</sequence>
<evidence type="ECO:0000256" key="4">
    <source>
        <dbReference type="ARBA" id="ARBA00022723"/>
    </source>
</evidence>
<keyword evidence="6" id="KW-0186">Copper</keyword>
<evidence type="ECO:0000256" key="10">
    <source>
        <dbReference type="ARBA" id="ARBA00048881"/>
    </source>
</evidence>
<comment type="catalytic activity">
    <reaction evidence="9">
        <text>2 L-dopa + O2 = 2 L-dopaquinone + 2 H2O</text>
        <dbReference type="Rhea" id="RHEA:34287"/>
        <dbReference type="ChEBI" id="CHEBI:15377"/>
        <dbReference type="ChEBI" id="CHEBI:15379"/>
        <dbReference type="ChEBI" id="CHEBI:57504"/>
        <dbReference type="ChEBI" id="CHEBI:57924"/>
        <dbReference type="EC" id="1.14.18.1"/>
    </reaction>
</comment>
<evidence type="ECO:0000256" key="1">
    <source>
        <dbReference type="ARBA" id="ARBA00001973"/>
    </source>
</evidence>
<evidence type="ECO:0000313" key="13">
    <source>
        <dbReference type="Proteomes" id="UP000078544"/>
    </source>
</evidence>
<comment type="cofactor">
    <cofactor evidence="1">
        <name>Cu(2+)</name>
        <dbReference type="ChEBI" id="CHEBI:29036"/>
    </cofactor>
</comment>